<dbReference type="EMBL" id="CAUYUJ010016060">
    <property type="protein sequence ID" value="CAK0861383.1"/>
    <property type="molecule type" value="Genomic_DNA"/>
</dbReference>
<comment type="caution">
    <text evidence="1">The sequence shown here is derived from an EMBL/GenBank/DDBJ whole genome shotgun (WGS) entry which is preliminary data.</text>
</comment>
<reference evidence="1" key="1">
    <citation type="submission" date="2023-10" db="EMBL/GenBank/DDBJ databases">
        <authorList>
            <person name="Chen Y."/>
            <person name="Shah S."/>
            <person name="Dougan E. K."/>
            <person name="Thang M."/>
            <person name="Chan C."/>
        </authorList>
    </citation>
    <scope>NUCLEOTIDE SEQUENCE [LARGE SCALE GENOMIC DNA]</scope>
</reference>
<sequence>MVLALLAHPRGPNGDTGWPRERGAVGQGSAAARPGQWVSAGVLGLCSGGGLADLQVDVDTSNMSQDDMLESASLQRARLSMGVALEAEWPFRGRRLVGAQPCLNRGHAGHGGLHAGQADDAQQHVLPSRCQIPVTRRGASERHSQVRS</sequence>
<organism evidence="1 2">
    <name type="scientific">Prorocentrum cordatum</name>
    <dbReference type="NCBI Taxonomy" id="2364126"/>
    <lineage>
        <taxon>Eukaryota</taxon>
        <taxon>Sar</taxon>
        <taxon>Alveolata</taxon>
        <taxon>Dinophyceae</taxon>
        <taxon>Prorocentrales</taxon>
        <taxon>Prorocentraceae</taxon>
        <taxon>Prorocentrum</taxon>
    </lineage>
</organism>
<evidence type="ECO:0000313" key="1">
    <source>
        <dbReference type="EMBL" id="CAK0861383.1"/>
    </source>
</evidence>
<evidence type="ECO:0000313" key="2">
    <source>
        <dbReference type="Proteomes" id="UP001189429"/>
    </source>
</evidence>
<dbReference type="Proteomes" id="UP001189429">
    <property type="component" value="Unassembled WGS sequence"/>
</dbReference>
<protein>
    <submittedName>
        <fullName evidence="1">Uncharacterized protein</fullName>
    </submittedName>
</protein>
<proteinExistence type="predicted"/>
<accession>A0ABN9UN84</accession>
<keyword evidence="2" id="KW-1185">Reference proteome</keyword>
<name>A0ABN9UN84_9DINO</name>
<gene>
    <name evidence="1" type="ORF">PCOR1329_LOCUS50079</name>
</gene>